<reference evidence="2" key="1">
    <citation type="submission" date="2020-05" db="UniProtKB">
        <authorList>
            <consortium name="EnsemblMetazoa"/>
        </authorList>
    </citation>
    <scope>IDENTIFICATION</scope>
    <source>
        <strain evidence="2">TTRI</strain>
    </source>
</reference>
<dbReference type="VEuPathDB" id="VectorBase:GAUT044062"/>
<dbReference type="AlphaFoldDB" id="A0A1A9VQ66"/>
<evidence type="ECO:0000256" key="1">
    <source>
        <dbReference type="SAM" id="MobiDB-lite"/>
    </source>
</evidence>
<feature type="region of interest" description="Disordered" evidence="1">
    <location>
        <begin position="47"/>
        <end position="72"/>
    </location>
</feature>
<dbReference type="EnsemblMetazoa" id="GAUT044062-RA">
    <property type="protein sequence ID" value="GAUT044062-PA"/>
    <property type="gene ID" value="GAUT044062"/>
</dbReference>
<dbReference type="Proteomes" id="UP000078200">
    <property type="component" value="Unassembled WGS sequence"/>
</dbReference>
<evidence type="ECO:0000313" key="2">
    <source>
        <dbReference type="EnsemblMetazoa" id="GAUT044062-PA"/>
    </source>
</evidence>
<evidence type="ECO:0000313" key="3">
    <source>
        <dbReference type="Proteomes" id="UP000078200"/>
    </source>
</evidence>
<accession>A0A1A9VQ66</accession>
<protein>
    <submittedName>
        <fullName evidence="2">Uncharacterized protein</fullName>
    </submittedName>
</protein>
<name>A0A1A9VQ66_GLOAU</name>
<organism evidence="2 3">
    <name type="scientific">Glossina austeni</name>
    <name type="common">Savannah tsetse fly</name>
    <dbReference type="NCBI Taxonomy" id="7395"/>
    <lineage>
        <taxon>Eukaryota</taxon>
        <taxon>Metazoa</taxon>
        <taxon>Ecdysozoa</taxon>
        <taxon>Arthropoda</taxon>
        <taxon>Hexapoda</taxon>
        <taxon>Insecta</taxon>
        <taxon>Pterygota</taxon>
        <taxon>Neoptera</taxon>
        <taxon>Endopterygota</taxon>
        <taxon>Diptera</taxon>
        <taxon>Brachycera</taxon>
        <taxon>Muscomorpha</taxon>
        <taxon>Hippoboscoidea</taxon>
        <taxon>Glossinidae</taxon>
        <taxon>Glossina</taxon>
    </lineage>
</organism>
<proteinExistence type="predicted"/>
<sequence>MKGVVASKTLNPNIRALLAKFVVLAFRQDVLLLQQPVVICELLATDNSKQTSSSSNSSSSSSNSSDSSSHANASRPLHIAYLMLICCKRLKAVIGMDCAPHWIVIPLGSVLCSAVDVVCFLLARTVGEPREINGELVGME</sequence>
<keyword evidence="3" id="KW-1185">Reference proteome</keyword>
<feature type="compositionally biased region" description="Low complexity" evidence="1">
    <location>
        <begin position="52"/>
        <end position="69"/>
    </location>
</feature>